<dbReference type="AlphaFoldDB" id="A0A512SVM3"/>
<keyword evidence="3 4" id="KW-0732">Signal</keyword>
<feature type="chain" id="PRO_5038513617" description="ABC transporter substrate-binding protein" evidence="4">
    <location>
        <begin position="21"/>
        <end position="494"/>
    </location>
</feature>
<evidence type="ECO:0000313" key="5">
    <source>
        <dbReference type="EMBL" id="GEQ11993.1"/>
    </source>
</evidence>
<sequence>MSRLSIIAPTVLLASAAALAGCSGAGPSKAGGSTPPVMLTLGTDDTDDRLSAGVVAEFTRQVTALSDGAIVIKPRWRAAGPDQADWDQKVARMVRAGTLDLGMIPARAWDTEGVSTFRALHAPFLVDSDALVRAVVTDHVAGEMLAGLEPLGLTGLALVPESMRHPFSFGDPLLHPADLEGSTVRTPRSDVGYATFEAFGARPTDMGGPGKDFGASVADGTISAAESSYDAALHLPRPAVGTANVTLYPKVETLVANAGVLAGLSIEQREALKKAAVATRTWAATGMPTDAKAASDFCKAGGRTLLAPQAAVASWKAKASPVYVQLRKDAATATMIDTIGRLKQSVAVPEGDRPAACGSAVAQPSTSAPAAGANLIPDGTYRRDNTLASLVAAGIPEASAKEYVGALTFTLDGGVYTETPPPGATFPPCVGSYSSTATRLELRFETNCSGALAAAWVGTPEGLLLSDLEDATNPRQSTFVEAIFGSGRPFTKIG</sequence>
<proteinExistence type="inferred from homology"/>
<dbReference type="PANTHER" id="PTHR33376:SF7">
    <property type="entry name" value="C4-DICARBOXYLATE-BINDING PROTEIN DCTB"/>
    <property type="match status" value="1"/>
</dbReference>
<dbReference type="InterPro" id="IPR038404">
    <property type="entry name" value="TRAP_DctP_sf"/>
</dbReference>
<protein>
    <recommendedName>
        <fullName evidence="7">ABC transporter substrate-binding protein</fullName>
    </recommendedName>
</protein>
<feature type="signal peptide" evidence="4">
    <location>
        <begin position="1"/>
        <end position="20"/>
    </location>
</feature>
<dbReference type="RefSeq" id="WP_147061530.1">
    <property type="nucleotide sequence ID" value="NZ_BAABDN010000001.1"/>
</dbReference>
<dbReference type="PANTHER" id="PTHR33376">
    <property type="match status" value="1"/>
</dbReference>
<dbReference type="EMBL" id="BKBA01000001">
    <property type="protein sequence ID" value="GEQ11993.1"/>
    <property type="molecule type" value="Genomic_DNA"/>
</dbReference>
<organism evidence="5 6">
    <name type="scientific">Knoellia locipacati</name>
    <dbReference type="NCBI Taxonomy" id="882824"/>
    <lineage>
        <taxon>Bacteria</taxon>
        <taxon>Bacillati</taxon>
        <taxon>Actinomycetota</taxon>
        <taxon>Actinomycetes</taxon>
        <taxon>Micrococcales</taxon>
        <taxon>Intrasporangiaceae</taxon>
        <taxon>Knoellia</taxon>
    </lineage>
</organism>
<dbReference type="OrthoDB" id="9815946at2"/>
<evidence type="ECO:0000256" key="3">
    <source>
        <dbReference type="ARBA" id="ARBA00022729"/>
    </source>
</evidence>
<evidence type="ECO:0000256" key="1">
    <source>
        <dbReference type="ARBA" id="ARBA00009023"/>
    </source>
</evidence>
<keyword evidence="2" id="KW-0813">Transport</keyword>
<evidence type="ECO:0000256" key="4">
    <source>
        <dbReference type="SAM" id="SignalP"/>
    </source>
</evidence>
<accession>A0A512SVM3</accession>
<dbReference type="NCBIfam" id="NF037995">
    <property type="entry name" value="TRAP_S1"/>
    <property type="match status" value="1"/>
</dbReference>
<evidence type="ECO:0008006" key="7">
    <source>
        <dbReference type="Google" id="ProtNLM"/>
    </source>
</evidence>
<dbReference type="PROSITE" id="PS51257">
    <property type="entry name" value="PROKAR_LIPOPROTEIN"/>
    <property type="match status" value="1"/>
</dbReference>
<gene>
    <name evidence="5" type="ORF">KLO01_00400</name>
</gene>
<keyword evidence="6" id="KW-1185">Reference proteome</keyword>
<comment type="caution">
    <text evidence="5">The sequence shown here is derived from an EMBL/GenBank/DDBJ whole genome shotgun (WGS) entry which is preliminary data.</text>
</comment>
<reference evidence="5 6" key="1">
    <citation type="submission" date="2019-07" db="EMBL/GenBank/DDBJ databases">
        <title>Whole genome shotgun sequence of Knoellia locipacati NBRC 109775.</title>
        <authorList>
            <person name="Hosoyama A."/>
            <person name="Uohara A."/>
            <person name="Ohji S."/>
            <person name="Ichikawa N."/>
        </authorList>
    </citation>
    <scope>NUCLEOTIDE SEQUENCE [LARGE SCALE GENOMIC DNA]</scope>
    <source>
        <strain evidence="5 6">NBRC 109775</strain>
    </source>
</reference>
<evidence type="ECO:0000256" key="2">
    <source>
        <dbReference type="ARBA" id="ARBA00022448"/>
    </source>
</evidence>
<dbReference type="Pfam" id="PF03480">
    <property type="entry name" value="DctP"/>
    <property type="match status" value="1"/>
</dbReference>
<dbReference type="Gene3D" id="3.40.190.170">
    <property type="entry name" value="Bacterial extracellular solute-binding protein, family 7"/>
    <property type="match status" value="1"/>
</dbReference>
<name>A0A512SVM3_9MICO</name>
<dbReference type="GO" id="GO:0055085">
    <property type="term" value="P:transmembrane transport"/>
    <property type="evidence" value="ECO:0007669"/>
    <property type="project" value="InterPro"/>
</dbReference>
<dbReference type="Proteomes" id="UP000321793">
    <property type="component" value="Unassembled WGS sequence"/>
</dbReference>
<evidence type="ECO:0000313" key="6">
    <source>
        <dbReference type="Proteomes" id="UP000321793"/>
    </source>
</evidence>
<comment type="similarity">
    <text evidence="1">Belongs to the bacterial solute-binding protein 7 family.</text>
</comment>
<dbReference type="InterPro" id="IPR018389">
    <property type="entry name" value="DctP_fam"/>
</dbReference>